<proteinExistence type="predicted"/>
<keyword evidence="2" id="KW-0472">Membrane</keyword>
<accession>A0A8S5TFV0</accession>
<keyword evidence="2" id="KW-0812">Transmembrane</keyword>
<organism evidence="3">
    <name type="scientific">Myoviridae sp. ctt8G1</name>
    <dbReference type="NCBI Taxonomy" id="2827713"/>
    <lineage>
        <taxon>Viruses</taxon>
        <taxon>Duplodnaviria</taxon>
        <taxon>Heunggongvirae</taxon>
        <taxon>Uroviricota</taxon>
        <taxon>Caudoviricetes</taxon>
    </lineage>
</organism>
<feature type="transmembrane region" description="Helical" evidence="2">
    <location>
        <begin position="6"/>
        <end position="29"/>
    </location>
</feature>
<sequence length="164" mass="17868">MDISEIMNIILGGGLVGTVAAIGSLRATVRKAKAEASKSEADAESVRIDNAEHATRILMENIVKPLKNEFNETKEELAETKKELARNTREMARLRKALDGANGCEHRDGCPVLDRLREQQKELDRERGGTDGGKRQRRDRDAARDGAAGADVGSEADPEHGQPP</sequence>
<evidence type="ECO:0000256" key="1">
    <source>
        <dbReference type="SAM" id="MobiDB-lite"/>
    </source>
</evidence>
<feature type="compositionally biased region" description="Basic and acidic residues" evidence="1">
    <location>
        <begin position="96"/>
        <end position="144"/>
    </location>
</feature>
<name>A0A8S5TFV0_9CAUD</name>
<keyword evidence="2" id="KW-1133">Transmembrane helix</keyword>
<evidence type="ECO:0000313" key="3">
    <source>
        <dbReference type="EMBL" id="DAF62173.1"/>
    </source>
</evidence>
<feature type="region of interest" description="Disordered" evidence="1">
    <location>
        <begin position="96"/>
        <end position="164"/>
    </location>
</feature>
<evidence type="ECO:0000256" key="2">
    <source>
        <dbReference type="SAM" id="Phobius"/>
    </source>
</evidence>
<reference evidence="3" key="1">
    <citation type="journal article" date="2021" name="Proc. Natl. Acad. Sci. U.S.A.">
        <title>A Catalog of Tens of Thousands of Viruses from Human Metagenomes Reveals Hidden Associations with Chronic Diseases.</title>
        <authorList>
            <person name="Tisza M.J."/>
            <person name="Buck C.B."/>
        </authorList>
    </citation>
    <scope>NUCLEOTIDE SEQUENCE</scope>
    <source>
        <strain evidence="3">Ctt8G1</strain>
    </source>
</reference>
<dbReference type="EMBL" id="BK032822">
    <property type="protein sequence ID" value="DAF62173.1"/>
    <property type="molecule type" value="Genomic_DNA"/>
</dbReference>
<protein>
    <submittedName>
        <fullName evidence="3">Uncharacterized protein</fullName>
    </submittedName>
</protein>